<dbReference type="AlphaFoldDB" id="A0A1M5NP92"/>
<comment type="function">
    <text evidence="4">Chaperone for NapA, the catalytic subunit of the periplasmic nitrate reductase. It binds directly and specifically to the twin-arginine signal peptide of NapA, preventing premature interaction with the Tat translocase and premature export.</text>
</comment>
<keyword evidence="6" id="KW-1185">Reference proteome</keyword>
<dbReference type="Proteomes" id="UP000184268">
    <property type="component" value="Unassembled WGS sequence"/>
</dbReference>
<dbReference type="OrthoDB" id="7306089at2"/>
<dbReference type="EMBL" id="FQXG01000001">
    <property type="protein sequence ID" value="SHG90753.1"/>
    <property type="molecule type" value="Genomic_DNA"/>
</dbReference>
<evidence type="ECO:0000313" key="6">
    <source>
        <dbReference type="Proteomes" id="UP000184268"/>
    </source>
</evidence>
<comment type="similarity">
    <text evidence="4">Belongs to the NapD family.</text>
</comment>
<sequence length="77" mass="8305">MEYQVASLILQVMPGSQDTVHQYLDTIEGAQVHAQSADHQMVVTLEGEGDVLSPLESLSSIPGVLSVSLVSHHIDHE</sequence>
<dbReference type="Gene3D" id="3.30.70.920">
    <property type="match status" value="1"/>
</dbReference>
<evidence type="ECO:0000256" key="2">
    <source>
        <dbReference type="ARBA" id="ARBA00022490"/>
    </source>
</evidence>
<dbReference type="HAMAP" id="MF_02200">
    <property type="entry name" value="NapD"/>
    <property type="match status" value="1"/>
</dbReference>
<gene>
    <name evidence="4" type="primary">napD</name>
    <name evidence="5" type="ORF">SAMN02745129_1114</name>
</gene>
<dbReference type="InterPro" id="IPR005623">
    <property type="entry name" value="Chaperone_NapD_NO3_reduct"/>
</dbReference>
<organism evidence="5 6">
    <name type="scientific">Ferrimonas marina</name>
    <dbReference type="NCBI Taxonomy" id="299255"/>
    <lineage>
        <taxon>Bacteria</taxon>
        <taxon>Pseudomonadati</taxon>
        <taxon>Pseudomonadota</taxon>
        <taxon>Gammaproteobacteria</taxon>
        <taxon>Alteromonadales</taxon>
        <taxon>Ferrimonadaceae</taxon>
        <taxon>Ferrimonas</taxon>
    </lineage>
</organism>
<dbReference type="PANTHER" id="PTHR38603:SF1">
    <property type="entry name" value="CHAPERONE NAPD"/>
    <property type="match status" value="1"/>
</dbReference>
<dbReference type="Pfam" id="PF03927">
    <property type="entry name" value="NapD"/>
    <property type="match status" value="1"/>
</dbReference>
<dbReference type="GO" id="GO:0005737">
    <property type="term" value="C:cytoplasm"/>
    <property type="evidence" value="ECO:0007669"/>
    <property type="project" value="UniProtKB-SubCell"/>
</dbReference>
<comment type="subunit">
    <text evidence="4">Interacts with the cytoplasmic NapA precursor.</text>
</comment>
<proteinExistence type="inferred from homology"/>
<dbReference type="PANTHER" id="PTHR38603">
    <property type="entry name" value="CHAPERONE NAPD"/>
    <property type="match status" value="1"/>
</dbReference>
<dbReference type="GO" id="GO:0051224">
    <property type="term" value="P:negative regulation of protein transport"/>
    <property type="evidence" value="ECO:0007669"/>
    <property type="project" value="UniProtKB-UniRule"/>
</dbReference>
<evidence type="ECO:0000256" key="3">
    <source>
        <dbReference type="ARBA" id="ARBA00023186"/>
    </source>
</evidence>
<comment type="subcellular location">
    <subcellularLocation>
        <location evidence="1 4">Cytoplasm</location>
    </subcellularLocation>
</comment>
<dbReference type="RefSeq" id="WP_067658201.1">
    <property type="nucleotide sequence ID" value="NZ_FQXG01000001.1"/>
</dbReference>
<name>A0A1M5NP92_9GAMM</name>
<accession>A0A1M5NP92</accession>
<protein>
    <recommendedName>
        <fullName evidence="4">Chaperone NapD</fullName>
    </recommendedName>
    <alternativeName>
        <fullName evidence="4">NapA signal peptide-binding chaperone NapD</fullName>
    </alternativeName>
</protein>
<evidence type="ECO:0000256" key="4">
    <source>
        <dbReference type="HAMAP-Rule" id="MF_02200"/>
    </source>
</evidence>
<dbReference type="STRING" id="299255.SAMN02745129_1114"/>
<reference evidence="5 6" key="1">
    <citation type="submission" date="2016-11" db="EMBL/GenBank/DDBJ databases">
        <authorList>
            <person name="Jaros S."/>
            <person name="Januszkiewicz K."/>
            <person name="Wedrychowicz H."/>
        </authorList>
    </citation>
    <scope>NUCLEOTIDE SEQUENCE [LARGE SCALE GENOMIC DNA]</scope>
    <source>
        <strain evidence="5 6">DSM 16917</strain>
    </source>
</reference>
<dbReference type="GO" id="GO:0005048">
    <property type="term" value="F:signal sequence binding"/>
    <property type="evidence" value="ECO:0007669"/>
    <property type="project" value="UniProtKB-UniRule"/>
</dbReference>
<keyword evidence="2 4" id="KW-0963">Cytoplasm</keyword>
<evidence type="ECO:0000256" key="1">
    <source>
        <dbReference type="ARBA" id="ARBA00004496"/>
    </source>
</evidence>
<evidence type="ECO:0000313" key="5">
    <source>
        <dbReference type="EMBL" id="SHG90753.1"/>
    </source>
</evidence>
<keyword evidence="3 4" id="KW-0143">Chaperone</keyword>